<dbReference type="AlphaFoldDB" id="A0A4Q2U2Q2"/>
<evidence type="ECO:0000313" key="2">
    <source>
        <dbReference type="Proteomes" id="UP000290759"/>
    </source>
</evidence>
<gene>
    <name evidence="1" type="ORF">D3273_26445</name>
</gene>
<dbReference type="RefSeq" id="WP_129229949.1">
    <property type="nucleotide sequence ID" value="NZ_QYBB01000084.1"/>
</dbReference>
<keyword evidence="2" id="KW-1185">Reference proteome</keyword>
<comment type="caution">
    <text evidence="1">The sequence shown here is derived from an EMBL/GenBank/DDBJ whole genome shotgun (WGS) entry which is preliminary data.</text>
</comment>
<sequence>MDNHVFHAGMTLTFLDDLTDRFGCSKLPSIGPAWDAAWLVCVASDPRHEVAARMALAGVVIELDQLSATSAPVQANAPAVLASL</sequence>
<proteinExistence type="predicted"/>
<dbReference type="Proteomes" id="UP000290759">
    <property type="component" value="Unassembled WGS sequence"/>
</dbReference>
<dbReference type="EMBL" id="QYBB01000084">
    <property type="protein sequence ID" value="RYC28965.1"/>
    <property type="molecule type" value="Genomic_DNA"/>
</dbReference>
<protein>
    <submittedName>
        <fullName evidence="1">Uncharacterized protein</fullName>
    </submittedName>
</protein>
<evidence type="ECO:0000313" key="1">
    <source>
        <dbReference type="EMBL" id="RYC28965.1"/>
    </source>
</evidence>
<reference evidence="1 2" key="1">
    <citation type="submission" date="2018-12" db="EMBL/GenBank/DDBJ databases">
        <authorList>
            <person name="Grouzdev D.S."/>
            <person name="Krutkina M.S."/>
        </authorList>
    </citation>
    <scope>NUCLEOTIDE SEQUENCE [LARGE SCALE GENOMIC DNA]</scope>
    <source>
        <strain evidence="1 2">RmlP026</strain>
    </source>
</reference>
<name>A0A4Q2U2Q2_9HYPH</name>
<reference evidence="1 2" key="2">
    <citation type="submission" date="2019-02" db="EMBL/GenBank/DDBJ databases">
        <title>'Lichenibacterium ramalinii' gen. nov. sp. nov., 'Lichenibacterium minor' gen. nov. sp. nov.</title>
        <authorList>
            <person name="Pankratov T."/>
        </authorList>
    </citation>
    <scope>NUCLEOTIDE SEQUENCE [LARGE SCALE GENOMIC DNA]</scope>
    <source>
        <strain evidence="1 2">RmlP026</strain>
    </source>
</reference>
<organism evidence="1 2">
    <name type="scientific">Lichenibacterium minor</name>
    <dbReference type="NCBI Taxonomy" id="2316528"/>
    <lineage>
        <taxon>Bacteria</taxon>
        <taxon>Pseudomonadati</taxon>
        <taxon>Pseudomonadota</taxon>
        <taxon>Alphaproteobacteria</taxon>
        <taxon>Hyphomicrobiales</taxon>
        <taxon>Lichenihabitantaceae</taxon>
        <taxon>Lichenibacterium</taxon>
    </lineage>
</organism>
<accession>A0A4Q2U2Q2</accession>